<name>A0A7S6WNU3_9SPIR</name>
<dbReference type="GO" id="GO:0035438">
    <property type="term" value="F:cyclic-di-GMP binding"/>
    <property type="evidence" value="ECO:0007669"/>
    <property type="project" value="InterPro"/>
</dbReference>
<protein>
    <submittedName>
        <fullName evidence="2">PilZ domain-containing protein</fullName>
    </submittedName>
</protein>
<accession>A0A7S6WNU3</accession>
<dbReference type="EMBL" id="CP061839">
    <property type="protein sequence ID" value="QOW60032.1"/>
    <property type="molecule type" value="Genomic_DNA"/>
</dbReference>
<evidence type="ECO:0000256" key="1">
    <source>
        <dbReference type="SAM" id="MobiDB-lite"/>
    </source>
</evidence>
<evidence type="ECO:0000313" key="2">
    <source>
        <dbReference type="EMBL" id="QOW60032.1"/>
    </source>
</evidence>
<organism evidence="2 3">
    <name type="scientific">Treponema pedis</name>
    <dbReference type="NCBI Taxonomy" id="409322"/>
    <lineage>
        <taxon>Bacteria</taxon>
        <taxon>Pseudomonadati</taxon>
        <taxon>Spirochaetota</taxon>
        <taxon>Spirochaetia</taxon>
        <taxon>Spirochaetales</taxon>
        <taxon>Treponemataceae</taxon>
        <taxon>Treponema</taxon>
    </lineage>
</organism>
<feature type="compositionally biased region" description="Basic and acidic residues" evidence="1">
    <location>
        <begin position="359"/>
        <end position="371"/>
    </location>
</feature>
<feature type="region of interest" description="Disordered" evidence="1">
    <location>
        <begin position="346"/>
        <end position="371"/>
    </location>
</feature>
<dbReference type="Pfam" id="PF07238">
    <property type="entry name" value="PilZ"/>
    <property type="match status" value="1"/>
</dbReference>
<sequence>MYILIICVVVFFSLVAIYFTKTRLELFGFLRFFAEGKDKGFTSSDLLLLWRTGSYAKIKDKEKLFWSVSALDDCIKCIARQVDVSFSGETGAKLQSILNQLYAYRTKVELEQVQKRRRLESTHEISPRQICIIIVPNENTVYAKLVANKKDSLIFTLFDASSERAKTVRWQGKPIRVYFWRQGDAGYIFSSTAINARQTGDCMELSVNHSNKIVRTQKRKSVRASCNFEARLFPLHDTDVYTSKYQTSGGVKCVLNDISEDGAMVFARGKAAKGVRIRLQFKIKDIPIVMCGRIVRFMYDIPSNKSRIHFQCEFLDQKMKNVILSYVYNIASEDSNEFITSVFKEEPEDSENGLQSDLGHSDNMKLTDLEE</sequence>
<dbReference type="RefSeq" id="WP_020966012.1">
    <property type="nucleotide sequence ID" value="NZ_CP045670.1"/>
</dbReference>
<reference evidence="2 3" key="1">
    <citation type="submission" date="2020-09" db="EMBL/GenBank/DDBJ databases">
        <title>Characterization of Treponema spp. from bovine digital dermatitis in Korea.</title>
        <authorList>
            <person name="Espiritu H.M."/>
            <person name="Cho Y.I."/>
            <person name="Mamuad L."/>
        </authorList>
    </citation>
    <scope>NUCLEOTIDE SEQUENCE [LARGE SCALE GENOMIC DNA]</scope>
    <source>
        <strain evidence="2 3">KS1</strain>
    </source>
</reference>
<evidence type="ECO:0000313" key="3">
    <source>
        <dbReference type="Proteomes" id="UP000593915"/>
    </source>
</evidence>
<dbReference type="AlphaFoldDB" id="A0A7S6WNU3"/>
<dbReference type="Proteomes" id="UP000593915">
    <property type="component" value="Chromosome"/>
</dbReference>
<dbReference type="InterPro" id="IPR009875">
    <property type="entry name" value="PilZ_domain"/>
</dbReference>
<gene>
    <name evidence="2" type="ORF">IFE08_09245</name>
</gene>
<dbReference type="GeneID" id="301090705"/>
<proteinExistence type="predicted"/>